<dbReference type="InterPro" id="IPR026022">
    <property type="entry name" value="PhoU_dom"/>
</dbReference>
<dbReference type="EMBL" id="NIHT01000004">
    <property type="protein sequence ID" value="PLT76780.1"/>
    <property type="molecule type" value="Genomic_DNA"/>
</dbReference>
<dbReference type="Proteomes" id="UP001079535">
    <property type="component" value="Unassembled WGS sequence"/>
</dbReference>
<dbReference type="NCBIfam" id="NF037997">
    <property type="entry name" value="Na_Pi_symport"/>
    <property type="match status" value="1"/>
</dbReference>
<reference evidence="14 15" key="1">
    <citation type="journal article" date="2017" name="Genome Med.">
        <title>A novel Ruminococcus gnavus clade enriched in inflammatory bowel disease patients.</title>
        <authorList>
            <person name="Hall A.B."/>
            <person name="Yassour M."/>
            <person name="Sauk J."/>
            <person name="Garner A."/>
            <person name="Jiang X."/>
            <person name="Arthur T."/>
            <person name="Lagoudas G.K."/>
            <person name="Vatanen T."/>
            <person name="Fornelos N."/>
            <person name="Wilson R."/>
            <person name="Bertha M."/>
            <person name="Cohen M."/>
            <person name="Garber J."/>
            <person name="Khalili H."/>
            <person name="Gevers D."/>
            <person name="Ananthakrishnan A.N."/>
            <person name="Kugathasan S."/>
            <person name="Lander E.S."/>
            <person name="Blainey P."/>
            <person name="Vlamakis H."/>
            <person name="Xavier R.J."/>
            <person name="Huttenhower C."/>
        </authorList>
    </citation>
    <scope>NUCLEOTIDE SEQUENCE [LARGE SCALE GENOMIC DNA]</scope>
    <source>
        <strain evidence="10 15">RJX1118</strain>
        <strain evidence="11 16">RJX1124</strain>
        <strain evidence="12 17">RJX1125</strain>
        <strain evidence="13 14">RJX1128</strain>
    </source>
</reference>
<dbReference type="InterPro" id="IPR003841">
    <property type="entry name" value="Na/Pi_transpt"/>
</dbReference>
<dbReference type="EMBL" id="NIHM01000008">
    <property type="protein sequence ID" value="PLT55613.1"/>
    <property type="molecule type" value="Genomic_DNA"/>
</dbReference>
<gene>
    <name evidence="10" type="ORF">CDL18_07785</name>
    <name evidence="13" type="ORF">CDL20_07330</name>
    <name evidence="12" type="ORF">CDL23_03230</name>
    <name evidence="11" type="ORF">CDL26_03380</name>
    <name evidence="9" type="ORF">OZZ16_06750</name>
    <name evidence="8" type="ORF">OZZ17_03970</name>
</gene>
<dbReference type="Proteomes" id="UP001076974">
    <property type="component" value="Unassembled WGS sequence"/>
</dbReference>
<evidence type="ECO:0000313" key="14">
    <source>
        <dbReference type="Proteomes" id="UP000234840"/>
    </source>
</evidence>
<dbReference type="EMBL" id="NIHS01000004">
    <property type="protein sequence ID" value="PLT74136.1"/>
    <property type="molecule type" value="Genomic_DNA"/>
</dbReference>
<evidence type="ECO:0000313" key="10">
    <source>
        <dbReference type="EMBL" id="PLT55613.1"/>
    </source>
</evidence>
<evidence type="ECO:0000256" key="2">
    <source>
        <dbReference type="ARBA" id="ARBA00022475"/>
    </source>
</evidence>
<evidence type="ECO:0000313" key="9">
    <source>
        <dbReference type="EMBL" id="MCZ0689615.1"/>
    </source>
</evidence>
<evidence type="ECO:0000313" key="15">
    <source>
        <dbReference type="Proteomes" id="UP000234849"/>
    </source>
</evidence>
<dbReference type="Proteomes" id="UP000234849">
    <property type="component" value="Unassembled WGS sequence"/>
</dbReference>
<evidence type="ECO:0000256" key="4">
    <source>
        <dbReference type="ARBA" id="ARBA00022989"/>
    </source>
</evidence>
<dbReference type="Proteomes" id="UP000234891">
    <property type="component" value="Unassembled WGS sequence"/>
</dbReference>
<keyword evidence="3 6" id="KW-0812">Transmembrane</keyword>
<keyword evidence="5 6" id="KW-0472">Membrane</keyword>
<dbReference type="EMBL" id="JAPRBD010000005">
    <property type="protein sequence ID" value="MCZ0689615.1"/>
    <property type="molecule type" value="Genomic_DNA"/>
</dbReference>
<evidence type="ECO:0000313" key="12">
    <source>
        <dbReference type="EMBL" id="PLT76780.1"/>
    </source>
</evidence>
<evidence type="ECO:0000313" key="17">
    <source>
        <dbReference type="Proteomes" id="UP000235093"/>
    </source>
</evidence>
<feature type="transmembrane region" description="Helical" evidence="6">
    <location>
        <begin position="85"/>
        <end position="104"/>
    </location>
</feature>
<dbReference type="GO" id="GO:0005886">
    <property type="term" value="C:plasma membrane"/>
    <property type="evidence" value="ECO:0007669"/>
    <property type="project" value="UniProtKB-SubCell"/>
</dbReference>
<dbReference type="AlphaFoldDB" id="A0A2N5PG63"/>
<keyword evidence="4 6" id="KW-1133">Transmembrane helix</keyword>
<feature type="transmembrane region" description="Helical" evidence="6">
    <location>
        <begin position="253"/>
        <end position="274"/>
    </location>
</feature>
<accession>A0A2N5PG63</accession>
<evidence type="ECO:0000256" key="3">
    <source>
        <dbReference type="ARBA" id="ARBA00022692"/>
    </source>
</evidence>
<sequence>MDYVSIILPFIGGLGMFIYGMQIMAQGLENAAGSKMKSLLEVLTKNKFFGVLLGAFITAVIQSSSATTVMVVGFVNAGIMNLTQAMGVIMGANIGTTVTGWLVSSVEWAKALSPANIAPVAVMIGVIVMLTGKRRSTKDISSIIVGFGILFIGITTMSDAVEPLQQSEAFCNLFVTLGHSPFLGIVAGALVTAVIQSSSASVGILQSLAAAGLVPFNAAVYIIMGQNIGTCVTAIMSSIGAKKTAKTAAVMHLLFNIIGTIIFSVVAIVFFKVINPGFGEGLITQTEISTVHTIFNIGTTILLFPVSDWIIKLAKKLEREDSDDVDEGQVLLDDRMLETPSIALQSTVSEMVRMGHVVRGTMDRTRDVLITKKREEIEKIREEETIADGLCKGITEYAIKLNTLSINEKEHQEVASILQIVSDIERVSDYCENISEFAENLKDQKASFSEIAREEIQQMEDVCIDCFRYAIEALEERSKEKAMKVIEKESQADELEIALRTAHMKRLARNECSTESGIVFLDALVCLERISDHARNIAEEILTAE</sequence>
<dbReference type="Gene3D" id="1.20.58.220">
    <property type="entry name" value="Phosphate transport system protein phou homolog 2, domain 2"/>
    <property type="match status" value="1"/>
</dbReference>
<protein>
    <submittedName>
        <fullName evidence="8 11">Na/Pi cotransporter</fullName>
    </submittedName>
</protein>
<comment type="caution">
    <text evidence="11">The sequence shown here is derived from an EMBL/GenBank/DDBJ whole genome shotgun (WGS) entry which is preliminary data.</text>
</comment>
<feature type="transmembrane region" description="Helical" evidence="6">
    <location>
        <begin position="48"/>
        <end position="79"/>
    </location>
</feature>
<organism evidence="11 16">
    <name type="scientific">Mediterraneibacter gnavus</name>
    <name type="common">Ruminococcus gnavus</name>
    <dbReference type="NCBI Taxonomy" id="33038"/>
    <lineage>
        <taxon>Bacteria</taxon>
        <taxon>Bacillati</taxon>
        <taxon>Bacillota</taxon>
        <taxon>Clostridia</taxon>
        <taxon>Lachnospirales</taxon>
        <taxon>Lachnospiraceae</taxon>
        <taxon>Mediterraneibacter</taxon>
    </lineage>
</organism>
<evidence type="ECO:0000313" key="13">
    <source>
        <dbReference type="EMBL" id="PLT87107.1"/>
    </source>
</evidence>
<feature type="transmembrane region" description="Helical" evidence="6">
    <location>
        <begin position="143"/>
        <end position="161"/>
    </location>
</feature>
<dbReference type="EMBL" id="JAPRAY010000004">
    <property type="protein sequence ID" value="MCZ0666695.1"/>
    <property type="molecule type" value="Genomic_DNA"/>
</dbReference>
<feature type="transmembrane region" description="Helical" evidence="6">
    <location>
        <begin position="111"/>
        <end position="131"/>
    </location>
</feature>
<feature type="transmembrane region" description="Helical" evidence="6">
    <location>
        <begin position="294"/>
        <end position="311"/>
    </location>
</feature>
<dbReference type="EMBL" id="NIHW01000015">
    <property type="protein sequence ID" value="PLT87107.1"/>
    <property type="molecule type" value="Genomic_DNA"/>
</dbReference>
<evidence type="ECO:0000256" key="5">
    <source>
        <dbReference type="ARBA" id="ARBA00023136"/>
    </source>
</evidence>
<dbReference type="PANTHER" id="PTHR10010">
    <property type="entry name" value="SOLUTE CARRIER FAMILY 34 SODIUM PHOSPHATE , MEMBER 2-RELATED"/>
    <property type="match status" value="1"/>
</dbReference>
<dbReference type="Pfam" id="PF01895">
    <property type="entry name" value="PhoU"/>
    <property type="match status" value="2"/>
</dbReference>
<dbReference type="Proteomes" id="UP000234840">
    <property type="component" value="Unassembled WGS sequence"/>
</dbReference>
<evidence type="ECO:0000256" key="1">
    <source>
        <dbReference type="ARBA" id="ARBA00004651"/>
    </source>
</evidence>
<dbReference type="Pfam" id="PF02690">
    <property type="entry name" value="Na_Pi_cotrans"/>
    <property type="match status" value="1"/>
</dbReference>
<dbReference type="PANTHER" id="PTHR10010:SF46">
    <property type="entry name" value="SODIUM-DEPENDENT PHOSPHATE TRANSPORT PROTEIN 2B"/>
    <property type="match status" value="1"/>
</dbReference>
<reference evidence="8" key="2">
    <citation type="submission" date="2022-11" db="EMBL/GenBank/DDBJ databases">
        <title>Temperate bacteriophages infecting mucin-degrading bacterium Ruminococcus gnavus from the human gut.</title>
        <authorList>
            <person name="Buttimer C."/>
        </authorList>
    </citation>
    <scope>NUCLEOTIDE SEQUENCE</scope>
    <source>
        <strain evidence="8">CCUG 49994</strain>
        <strain evidence="9">CCUG 52279</strain>
    </source>
</reference>
<dbReference type="SUPFAM" id="SSF109755">
    <property type="entry name" value="PhoU-like"/>
    <property type="match status" value="1"/>
</dbReference>
<dbReference type="GO" id="GO:0044341">
    <property type="term" value="P:sodium-dependent phosphate transport"/>
    <property type="evidence" value="ECO:0007669"/>
    <property type="project" value="InterPro"/>
</dbReference>
<evidence type="ECO:0000313" key="8">
    <source>
        <dbReference type="EMBL" id="MCZ0666695.1"/>
    </source>
</evidence>
<feature type="transmembrane region" description="Helical" evidence="6">
    <location>
        <begin position="173"/>
        <end position="198"/>
    </location>
</feature>
<dbReference type="Proteomes" id="UP000235093">
    <property type="component" value="Unassembled WGS sequence"/>
</dbReference>
<dbReference type="GO" id="GO:0005436">
    <property type="term" value="F:sodium:phosphate symporter activity"/>
    <property type="evidence" value="ECO:0007669"/>
    <property type="project" value="InterPro"/>
</dbReference>
<dbReference type="NCBIfam" id="TIGR00704">
    <property type="entry name" value="NaPi_cotrn_rel"/>
    <property type="match status" value="1"/>
</dbReference>
<proteinExistence type="predicted"/>
<keyword evidence="2" id="KW-1003">Cell membrane</keyword>
<evidence type="ECO:0000259" key="7">
    <source>
        <dbReference type="Pfam" id="PF01895"/>
    </source>
</evidence>
<comment type="subcellular location">
    <subcellularLocation>
        <location evidence="1">Cell membrane</location>
        <topology evidence="1">Multi-pass membrane protein</topology>
    </subcellularLocation>
</comment>
<name>A0A2N5PG63_MEDGN</name>
<dbReference type="InterPro" id="IPR038078">
    <property type="entry name" value="PhoU-like_sf"/>
</dbReference>
<feature type="transmembrane region" description="Helical" evidence="6">
    <location>
        <begin position="6"/>
        <end position="28"/>
    </location>
</feature>
<evidence type="ECO:0000313" key="11">
    <source>
        <dbReference type="EMBL" id="PLT74136.1"/>
    </source>
</evidence>
<evidence type="ECO:0000256" key="6">
    <source>
        <dbReference type="SAM" id="Phobius"/>
    </source>
</evidence>
<dbReference type="RefSeq" id="WP_022038585.1">
    <property type="nucleotide sequence ID" value="NZ_BAABXV010000001.1"/>
</dbReference>
<dbReference type="InterPro" id="IPR004633">
    <property type="entry name" value="NaPi_cotrn-rel/YqeW-like"/>
</dbReference>
<evidence type="ECO:0000313" key="16">
    <source>
        <dbReference type="Proteomes" id="UP000234891"/>
    </source>
</evidence>
<feature type="domain" description="PhoU" evidence="7">
    <location>
        <begin position="352"/>
        <end position="437"/>
    </location>
</feature>
<feature type="domain" description="PhoU" evidence="7">
    <location>
        <begin position="456"/>
        <end position="541"/>
    </location>
</feature>